<proteinExistence type="predicted"/>
<name>A0A8J2V434_9PROT</name>
<dbReference type="CDD" id="cd05154">
    <property type="entry name" value="ACAD10_11_N-like"/>
    <property type="match status" value="1"/>
</dbReference>
<dbReference type="Pfam" id="PF01636">
    <property type="entry name" value="APH"/>
    <property type="match status" value="1"/>
</dbReference>
<dbReference type="InterPro" id="IPR011009">
    <property type="entry name" value="Kinase-like_dom_sf"/>
</dbReference>
<dbReference type="AlphaFoldDB" id="A0A8J2V434"/>
<dbReference type="PANTHER" id="PTHR47829:SF3">
    <property type="entry name" value="AMINOGLYCOSIDE PHOSPHOTRANSFERASE DOMAIN-CONTAINING PROTEIN"/>
    <property type="match status" value="1"/>
</dbReference>
<sequence>MSTGTIETPDRLKFDEEALASYLEGRVGGFAGPMSVAKFAGGESNPTYLLTTPEKKYVLRRKPPGKLLPSAHAVDREYRIMTALGAQGYPVPKTHVLCEDDSVIGTMFFVMDMVEGRIFWDKVIGDATPEERRALFNEAIDNLARLHQVDYQAAGLGDYGKPGNYFARQIERWTQQYKAAETTAIPEIDNLIEWLPTAVPDDDETTIVHGDYKIDNLIYAPEEPTIIATLDWELSTLGHPLADFSYFLMPWSMPQITTLGYSDVDFDAMNIPTIAEASERYCAATGRSALPDLNFCMAYNLFRFSGIVQGVYKRALQGNASSTNAAKYGAVVPMLGQAGWAFAKKAGA</sequence>
<evidence type="ECO:0000313" key="2">
    <source>
        <dbReference type="EMBL" id="GGD18543.1"/>
    </source>
</evidence>
<gene>
    <name evidence="2" type="ORF">GCM10011342_29040</name>
</gene>
<reference evidence="2" key="2">
    <citation type="submission" date="2020-09" db="EMBL/GenBank/DDBJ databases">
        <authorList>
            <person name="Sun Q."/>
            <person name="Zhou Y."/>
        </authorList>
    </citation>
    <scope>NUCLEOTIDE SEQUENCE</scope>
    <source>
        <strain evidence="2">CGMCC 1.12921</strain>
    </source>
</reference>
<dbReference type="InterPro" id="IPR052898">
    <property type="entry name" value="ACAD10-like"/>
</dbReference>
<feature type="domain" description="Aminoglycoside phosphotransferase" evidence="1">
    <location>
        <begin position="37"/>
        <end position="255"/>
    </location>
</feature>
<dbReference type="RefSeq" id="WP_188160674.1">
    <property type="nucleotide sequence ID" value="NZ_BMGH01000002.1"/>
</dbReference>
<reference evidence="2" key="1">
    <citation type="journal article" date="2014" name="Int. J. Syst. Evol. Microbiol.">
        <title>Complete genome sequence of Corynebacterium casei LMG S-19264T (=DSM 44701T), isolated from a smear-ripened cheese.</title>
        <authorList>
            <consortium name="US DOE Joint Genome Institute (JGI-PGF)"/>
            <person name="Walter F."/>
            <person name="Albersmeier A."/>
            <person name="Kalinowski J."/>
            <person name="Ruckert C."/>
        </authorList>
    </citation>
    <scope>NUCLEOTIDE SEQUENCE</scope>
    <source>
        <strain evidence="2">CGMCC 1.12921</strain>
    </source>
</reference>
<dbReference type="SUPFAM" id="SSF56112">
    <property type="entry name" value="Protein kinase-like (PK-like)"/>
    <property type="match status" value="1"/>
</dbReference>
<accession>A0A8J2V434</accession>
<organism evidence="2 3">
    <name type="scientific">Aquisalinus flavus</name>
    <dbReference type="NCBI Taxonomy" id="1526572"/>
    <lineage>
        <taxon>Bacteria</taxon>
        <taxon>Pseudomonadati</taxon>
        <taxon>Pseudomonadota</taxon>
        <taxon>Alphaproteobacteria</taxon>
        <taxon>Parvularculales</taxon>
        <taxon>Parvularculaceae</taxon>
        <taxon>Aquisalinus</taxon>
    </lineage>
</organism>
<dbReference type="PANTHER" id="PTHR47829">
    <property type="entry name" value="HYDROLASE, PUTATIVE (AFU_ORTHOLOGUE AFUA_1G12880)-RELATED"/>
    <property type="match status" value="1"/>
</dbReference>
<comment type="caution">
    <text evidence="2">The sequence shown here is derived from an EMBL/GenBank/DDBJ whole genome shotgun (WGS) entry which is preliminary data.</text>
</comment>
<dbReference type="Gene3D" id="3.90.1200.10">
    <property type="match status" value="1"/>
</dbReference>
<keyword evidence="3" id="KW-1185">Reference proteome</keyword>
<protein>
    <submittedName>
        <fullName evidence="2">Aminoglycoside phosphotransferase</fullName>
    </submittedName>
</protein>
<dbReference type="InterPro" id="IPR041726">
    <property type="entry name" value="ACAD10_11_N"/>
</dbReference>
<dbReference type="InterPro" id="IPR002575">
    <property type="entry name" value="Aminoglycoside_PTrfase"/>
</dbReference>
<evidence type="ECO:0000313" key="3">
    <source>
        <dbReference type="Proteomes" id="UP000613582"/>
    </source>
</evidence>
<dbReference type="Gene3D" id="3.30.200.20">
    <property type="entry name" value="Phosphorylase Kinase, domain 1"/>
    <property type="match status" value="1"/>
</dbReference>
<dbReference type="Proteomes" id="UP000613582">
    <property type="component" value="Unassembled WGS sequence"/>
</dbReference>
<dbReference type="EMBL" id="BMGH01000002">
    <property type="protein sequence ID" value="GGD18543.1"/>
    <property type="molecule type" value="Genomic_DNA"/>
</dbReference>
<evidence type="ECO:0000259" key="1">
    <source>
        <dbReference type="Pfam" id="PF01636"/>
    </source>
</evidence>